<dbReference type="AlphaFoldDB" id="A0A9X1LYQ3"/>
<dbReference type="Proteomes" id="UP001139264">
    <property type="component" value="Unassembled WGS sequence"/>
</dbReference>
<dbReference type="RefSeq" id="WP_227906442.1">
    <property type="nucleotide sequence ID" value="NZ_CP095461.1"/>
</dbReference>
<dbReference type="InterPro" id="IPR053136">
    <property type="entry name" value="UTP_pyrophosphatase-like"/>
</dbReference>
<feature type="region of interest" description="Disordered" evidence="1">
    <location>
        <begin position="1"/>
        <end position="26"/>
    </location>
</feature>
<proteinExistence type="predicted"/>
<feature type="compositionally biased region" description="Polar residues" evidence="1">
    <location>
        <begin position="15"/>
        <end position="26"/>
    </location>
</feature>
<accession>A0A9X1LYQ3</accession>
<feature type="domain" description="YgjP-like metallopeptidase" evidence="2">
    <location>
        <begin position="113"/>
        <end position="187"/>
    </location>
</feature>
<reference evidence="3" key="1">
    <citation type="submission" date="2021-10" db="EMBL/GenBank/DDBJ databases">
        <title>Novel species in genus Arthrobacter.</title>
        <authorList>
            <person name="Liu Y."/>
        </authorList>
    </citation>
    <scope>NUCLEOTIDE SEQUENCE</scope>
    <source>
        <strain evidence="3">Zg-Y809</strain>
    </source>
</reference>
<protein>
    <submittedName>
        <fullName evidence="3">M48 family metallopeptidase</fullName>
    </submittedName>
</protein>
<evidence type="ECO:0000256" key="1">
    <source>
        <dbReference type="SAM" id="MobiDB-lite"/>
    </source>
</evidence>
<dbReference type="CDD" id="cd07344">
    <property type="entry name" value="M48_yhfN_like"/>
    <property type="match status" value="1"/>
</dbReference>
<dbReference type="Pfam" id="PF01863">
    <property type="entry name" value="YgjP-like"/>
    <property type="match status" value="1"/>
</dbReference>
<dbReference type="PANTHER" id="PTHR30399">
    <property type="entry name" value="UNCHARACTERIZED PROTEIN YGJP"/>
    <property type="match status" value="1"/>
</dbReference>
<comment type="caution">
    <text evidence="3">The sequence shown here is derived from an EMBL/GenBank/DDBJ whole genome shotgun (WGS) entry which is preliminary data.</text>
</comment>
<dbReference type="EMBL" id="JAJFZP010000003">
    <property type="protein sequence ID" value="MCC3267996.1"/>
    <property type="molecule type" value="Genomic_DNA"/>
</dbReference>
<dbReference type="InterPro" id="IPR002725">
    <property type="entry name" value="YgjP-like_metallopeptidase"/>
</dbReference>
<evidence type="ECO:0000259" key="2">
    <source>
        <dbReference type="Pfam" id="PF01863"/>
    </source>
</evidence>
<dbReference type="Gene3D" id="3.30.2010.10">
    <property type="entry name" value="Metalloproteases ('zincins'), catalytic domain"/>
    <property type="match status" value="1"/>
</dbReference>
<name>A0A9X1LYQ3_9MICC</name>
<evidence type="ECO:0000313" key="3">
    <source>
        <dbReference type="EMBL" id="MCC3267996.1"/>
    </source>
</evidence>
<evidence type="ECO:0000313" key="4">
    <source>
        <dbReference type="Proteomes" id="UP001139264"/>
    </source>
</evidence>
<sequence length="217" mass="23510">MPSGESPRLSRHRQSAGTAVPSVTNSGIPIEVRRSAKRRRTVNAAFRDGKAVISIPGHFTTAQEAEWVQRMVARLEQRTAQTKRPDPKAGTDELAGRAAELSRQYLGGAARPVSVRWVSNQNSRWGSATPARGTIRLSDKLQGMPGWVVDYVLLHELAHLIEASHSAAFWRLLDAYPQTETAKAYLQGAAFASARGLDGAMGEDQGADDPDAERPGS</sequence>
<organism evidence="3 4">
    <name type="scientific">Arthrobacter gengyunqii</name>
    <dbReference type="NCBI Taxonomy" id="2886940"/>
    <lineage>
        <taxon>Bacteria</taxon>
        <taxon>Bacillati</taxon>
        <taxon>Actinomycetota</taxon>
        <taxon>Actinomycetes</taxon>
        <taxon>Micrococcales</taxon>
        <taxon>Micrococcaceae</taxon>
        <taxon>Arthrobacter</taxon>
    </lineage>
</organism>
<feature type="region of interest" description="Disordered" evidence="1">
    <location>
        <begin position="197"/>
        <end position="217"/>
    </location>
</feature>
<dbReference type="PANTHER" id="PTHR30399:SF1">
    <property type="entry name" value="UTP PYROPHOSPHATASE"/>
    <property type="match status" value="1"/>
</dbReference>
<gene>
    <name evidence="3" type="ORF">LJ751_01290</name>
</gene>